<name>A0A381SD01_9ZZZZ</name>
<keyword evidence="4" id="KW-1015">Disulfide bond</keyword>
<dbReference type="InterPro" id="IPR036249">
    <property type="entry name" value="Thioredoxin-like_sf"/>
</dbReference>
<dbReference type="GO" id="GO:0045454">
    <property type="term" value="P:cell redox homeostasis"/>
    <property type="evidence" value="ECO:0007669"/>
    <property type="project" value="InterPro"/>
</dbReference>
<accession>A0A381SD01</accession>
<dbReference type="AlphaFoldDB" id="A0A381SD01"/>
<proteinExistence type="inferred from homology"/>
<reference evidence="7" key="1">
    <citation type="submission" date="2018-05" db="EMBL/GenBank/DDBJ databases">
        <authorList>
            <person name="Lanie J.A."/>
            <person name="Ng W.-L."/>
            <person name="Kazmierczak K.M."/>
            <person name="Andrzejewski T.M."/>
            <person name="Davidsen T.M."/>
            <person name="Wayne K.J."/>
            <person name="Tettelin H."/>
            <person name="Glass J.I."/>
            <person name="Rusch D."/>
            <person name="Podicherti R."/>
            <person name="Tsui H.-C.T."/>
            <person name="Winkler M.E."/>
        </authorList>
    </citation>
    <scope>NUCLEOTIDE SEQUENCE</scope>
</reference>
<evidence type="ECO:0000259" key="6">
    <source>
        <dbReference type="Pfam" id="PF00462"/>
    </source>
</evidence>
<evidence type="ECO:0000313" key="7">
    <source>
        <dbReference type="EMBL" id="SVA01188.1"/>
    </source>
</evidence>
<organism evidence="7">
    <name type="scientific">marine metagenome</name>
    <dbReference type="NCBI Taxonomy" id="408172"/>
    <lineage>
        <taxon>unclassified sequences</taxon>
        <taxon>metagenomes</taxon>
        <taxon>ecological metagenomes</taxon>
    </lineage>
</organism>
<evidence type="ECO:0000256" key="2">
    <source>
        <dbReference type="ARBA" id="ARBA00022448"/>
    </source>
</evidence>
<dbReference type="PANTHER" id="PTHR46679">
    <property type="match status" value="1"/>
</dbReference>
<keyword evidence="5" id="KW-0676">Redox-active center</keyword>
<keyword evidence="3" id="KW-0249">Electron transport</keyword>
<evidence type="ECO:0000256" key="4">
    <source>
        <dbReference type="ARBA" id="ARBA00023157"/>
    </source>
</evidence>
<dbReference type="GO" id="GO:0015035">
    <property type="term" value="F:protein-disulfide reductase activity"/>
    <property type="evidence" value="ECO:0007669"/>
    <property type="project" value="TreeGrafter"/>
</dbReference>
<dbReference type="Pfam" id="PF00462">
    <property type="entry name" value="Glutaredoxin"/>
    <property type="match status" value="1"/>
</dbReference>
<evidence type="ECO:0000256" key="5">
    <source>
        <dbReference type="ARBA" id="ARBA00023284"/>
    </source>
</evidence>
<dbReference type="InterPro" id="IPR002109">
    <property type="entry name" value="Glutaredoxin"/>
</dbReference>
<dbReference type="NCBIfam" id="TIGR02181">
    <property type="entry name" value="GRX_bact"/>
    <property type="match status" value="1"/>
</dbReference>
<gene>
    <name evidence="7" type="ORF">METZ01_LOCUS54042</name>
</gene>
<feature type="domain" description="Glutaredoxin" evidence="6">
    <location>
        <begin position="4"/>
        <end position="64"/>
    </location>
</feature>
<dbReference type="InterPro" id="IPR014025">
    <property type="entry name" value="Glutaredoxin_subgr"/>
</dbReference>
<evidence type="ECO:0000256" key="1">
    <source>
        <dbReference type="ARBA" id="ARBA00007787"/>
    </source>
</evidence>
<dbReference type="CDD" id="cd03418">
    <property type="entry name" value="GRX_GRXb_1_3_like"/>
    <property type="match status" value="1"/>
</dbReference>
<comment type="similarity">
    <text evidence="1">Belongs to the glutaredoxin family.</text>
</comment>
<dbReference type="SUPFAM" id="SSF52833">
    <property type="entry name" value="Thioredoxin-like"/>
    <property type="match status" value="1"/>
</dbReference>
<protein>
    <recommendedName>
        <fullName evidence="6">Glutaredoxin domain-containing protein</fullName>
    </recommendedName>
</protein>
<sequence>MKDVLMYTGDYCPYCRAAKALLESKNVKINEIDVWKDEIKRAEMQKRTGGAKTIPQIFIGDHYVGGNEELQALHRQGKLDQLLK</sequence>
<dbReference type="PROSITE" id="PS51354">
    <property type="entry name" value="GLUTAREDOXIN_2"/>
    <property type="match status" value="1"/>
</dbReference>
<dbReference type="GO" id="GO:0005739">
    <property type="term" value="C:mitochondrion"/>
    <property type="evidence" value="ECO:0007669"/>
    <property type="project" value="TreeGrafter"/>
</dbReference>
<keyword evidence="2" id="KW-0813">Transport</keyword>
<dbReference type="InterPro" id="IPR011767">
    <property type="entry name" value="GLR_AS"/>
</dbReference>
<dbReference type="InterPro" id="IPR011900">
    <property type="entry name" value="GRX_bact"/>
</dbReference>
<dbReference type="PROSITE" id="PS00195">
    <property type="entry name" value="GLUTAREDOXIN_1"/>
    <property type="match status" value="1"/>
</dbReference>
<evidence type="ECO:0000256" key="3">
    <source>
        <dbReference type="ARBA" id="ARBA00022982"/>
    </source>
</evidence>
<dbReference type="PRINTS" id="PR00160">
    <property type="entry name" value="GLUTAREDOXIN"/>
</dbReference>
<dbReference type="Gene3D" id="3.40.30.10">
    <property type="entry name" value="Glutaredoxin"/>
    <property type="match status" value="1"/>
</dbReference>
<dbReference type="PANTHER" id="PTHR46679:SF1">
    <property type="entry name" value="GLUTAREDOXIN-2, MITOCHONDRIAL"/>
    <property type="match status" value="1"/>
</dbReference>
<dbReference type="EMBL" id="UINC01002879">
    <property type="protein sequence ID" value="SVA01188.1"/>
    <property type="molecule type" value="Genomic_DNA"/>
</dbReference>